<dbReference type="EMBL" id="CM042013">
    <property type="protein sequence ID" value="KAI3737153.1"/>
    <property type="molecule type" value="Genomic_DNA"/>
</dbReference>
<evidence type="ECO:0000313" key="2">
    <source>
        <dbReference type="Proteomes" id="UP001055811"/>
    </source>
</evidence>
<reference evidence="2" key="1">
    <citation type="journal article" date="2022" name="Mol. Ecol. Resour.">
        <title>The genomes of chicory, endive, great burdock and yacon provide insights into Asteraceae palaeo-polyploidization history and plant inulin production.</title>
        <authorList>
            <person name="Fan W."/>
            <person name="Wang S."/>
            <person name="Wang H."/>
            <person name="Wang A."/>
            <person name="Jiang F."/>
            <person name="Liu H."/>
            <person name="Zhao H."/>
            <person name="Xu D."/>
            <person name="Zhang Y."/>
        </authorList>
    </citation>
    <scope>NUCLEOTIDE SEQUENCE [LARGE SCALE GENOMIC DNA]</scope>
    <source>
        <strain evidence="2">cv. Punajuju</strain>
    </source>
</reference>
<protein>
    <submittedName>
        <fullName evidence="1">Uncharacterized protein</fullName>
    </submittedName>
</protein>
<accession>A0ACB9CS29</accession>
<evidence type="ECO:0000313" key="1">
    <source>
        <dbReference type="EMBL" id="KAI3737153.1"/>
    </source>
</evidence>
<proteinExistence type="predicted"/>
<sequence>MKLLPMAILLVFGLFVVSSGTHTTTSDAISLLRWRAMFESWVVEHHKCYRTVGEKEKKFQNFEYNIELIEEHNLGNDSYTLGLNKFSDLSVPEFWVGNTGLIAYKPNEVMINDRYSLLPDDVLPDTVDWRTKGAVAAVKDQGLCVLKDATLPRVPMNDELALKKAVANQPVAAAIVINDHLMHYSGVVVSALNPSDTIENFQGLITDETNCRYYENLRDLDHAVLIVGYGTDDSGRDYWLMKNSWGADWGQEGYFKVARNVKDKGGWCGIASYSFYPIKKAQIPPIPQGEQHRH</sequence>
<organism evidence="1 2">
    <name type="scientific">Cichorium intybus</name>
    <name type="common">Chicory</name>
    <dbReference type="NCBI Taxonomy" id="13427"/>
    <lineage>
        <taxon>Eukaryota</taxon>
        <taxon>Viridiplantae</taxon>
        <taxon>Streptophyta</taxon>
        <taxon>Embryophyta</taxon>
        <taxon>Tracheophyta</taxon>
        <taxon>Spermatophyta</taxon>
        <taxon>Magnoliopsida</taxon>
        <taxon>eudicotyledons</taxon>
        <taxon>Gunneridae</taxon>
        <taxon>Pentapetalae</taxon>
        <taxon>asterids</taxon>
        <taxon>campanulids</taxon>
        <taxon>Asterales</taxon>
        <taxon>Asteraceae</taxon>
        <taxon>Cichorioideae</taxon>
        <taxon>Cichorieae</taxon>
        <taxon>Cichoriinae</taxon>
        <taxon>Cichorium</taxon>
    </lineage>
</organism>
<keyword evidence="2" id="KW-1185">Reference proteome</keyword>
<gene>
    <name evidence="1" type="ORF">L2E82_27148</name>
</gene>
<reference evidence="1 2" key="2">
    <citation type="journal article" date="2022" name="Mol. Ecol. Resour.">
        <title>The genomes of chicory, endive, great burdock and yacon provide insights into Asteraceae paleo-polyploidization history and plant inulin production.</title>
        <authorList>
            <person name="Fan W."/>
            <person name="Wang S."/>
            <person name="Wang H."/>
            <person name="Wang A."/>
            <person name="Jiang F."/>
            <person name="Liu H."/>
            <person name="Zhao H."/>
            <person name="Xu D."/>
            <person name="Zhang Y."/>
        </authorList>
    </citation>
    <scope>NUCLEOTIDE SEQUENCE [LARGE SCALE GENOMIC DNA]</scope>
    <source>
        <strain evidence="2">cv. Punajuju</strain>
        <tissue evidence="1">Leaves</tissue>
    </source>
</reference>
<comment type="caution">
    <text evidence="1">The sequence shown here is derived from an EMBL/GenBank/DDBJ whole genome shotgun (WGS) entry which is preliminary data.</text>
</comment>
<dbReference type="Proteomes" id="UP001055811">
    <property type="component" value="Linkage Group LG05"/>
</dbReference>
<name>A0ACB9CS29_CICIN</name>